<name>A0A976ID24_BRELC</name>
<dbReference type="InterPro" id="IPR046347">
    <property type="entry name" value="bZIP_sf"/>
</dbReference>
<dbReference type="OrthoDB" id="120012at2759"/>
<keyword evidence="4" id="KW-1185">Reference proteome</keyword>
<evidence type="ECO:0000313" key="3">
    <source>
        <dbReference type="EMBL" id="TDH67873.1"/>
    </source>
</evidence>
<accession>A0A976ID24</accession>
<dbReference type="AlphaFoldDB" id="A0A976ID24"/>
<dbReference type="InterPro" id="IPR004827">
    <property type="entry name" value="bZIP"/>
</dbReference>
<reference evidence="3 4" key="1">
    <citation type="journal article" date="2021" name="Genome Biol.">
        <title>AFLAP: assembly-free linkage analysis pipeline using k-mers from genome sequencing data.</title>
        <authorList>
            <person name="Fletcher K."/>
            <person name="Zhang L."/>
            <person name="Gil J."/>
            <person name="Han R."/>
            <person name="Cavanaugh K."/>
            <person name="Michelmore R."/>
        </authorList>
    </citation>
    <scope>NUCLEOTIDE SEQUENCE [LARGE SCALE GENOMIC DNA]</scope>
    <source>
        <strain evidence="3 4">SF5</strain>
    </source>
</reference>
<gene>
    <name evidence="3" type="ORF">CCR75_004799</name>
</gene>
<evidence type="ECO:0000256" key="1">
    <source>
        <dbReference type="SAM" id="MobiDB-lite"/>
    </source>
</evidence>
<dbReference type="Pfam" id="PF07716">
    <property type="entry name" value="bZIP_2"/>
    <property type="match status" value="1"/>
</dbReference>
<comment type="caution">
    <text evidence="3">The sequence shown here is derived from an EMBL/GenBank/DDBJ whole genome shotgun (WGS) entry which is preliminary data.</text>
</comment>
<dbReference type="EMBL" id="SHOA02000003">
    <property type="protein sequence ID" value="TDH67873.1"/>
    <property type="molecule type" value="Genomic_DNA"/>
</dbReference>
<dbReference type="Proteomes" id="UP000294530">
    <property type="component" value="Unassembled WGS sequence"/>
</dbReference>
<feature type="domain" description="BZIP" evidence="2">
    <location>
        <begin position="437"/>
        <end position="483"/>
    </location>
</feature>
<dbReference type="Gene3D" id="1.20.5.170">
    <property type="match status" value="1"/>
</dbReference>
<proteinExistence type="predicted"/>
<dbReference type="KEGG" id="blac:94348556"/>
<dbReference type="CDD" id="cd14809">
    <property type="entry name" value="bZIP_AUREO-like"/>
    <property type="match status" value="1"/>
</dbReference>
<organism evidence="3 4">
    <name type="scientific">Bremia lactucae</name>
    <name type="common">Lettuce downy mildew</name>
    <dbReference type="NCBI Taxonomy" id="4779"/>
    <lineage>
        <taxon>Eukaryota</taxon>
        <taxon>Sar</taxon>
        <taxon>Stramenopiles</taxon>
        <taxon>Oomycota</taxon>
        <taxon>Peronosporomycetes</taxon>
        <taxon>Peronosporales</taxon>
        <taxon>Peronosporaceae</taxon>
        <taxon>Bremia</taxon>
    </lineage>
</organism>
<dbReference type="PROSITE" id="PS50217">
    <property type="entry name" value="BZIP"/>
    <property type="match status" value="1"/>
</dbReference>
<sequence length="656" mass="75945">MLQLTAPTFSPRSVHRNHYKLRRSSLAHPTTIVFTACVMSRHRHVPHWTGGEDHDLAASDLVKSLRQNPSRNHAITDRMPLLPHIWGPPIETASSLGINDWHLVGSLESPESPAISMDYRDRTYKGESTGDIRGFPRNHVEFDQNGHHGLQELDETDVTRTRAYQMGYDVEARYSQAQLQRYQQQRQYTNRLLETESSYRRLPSPSHESEFYPPDMRDHEPLDNLTMDLSRRIPRNFPGVTSPSGSLDLLHSMRTPQARAVPTRHYTNPDEVPLEPGILEMYPDNLTSSLFMEGPMSRRREFVQSSPFVRHRGDESVIRRQPRATQDMMMTNRRLSYDSEVSYDRQSSETHATYDNLTPSSSHRASLVNYRHESLENTRHTIPQQVSGVVDRGQVLKRPRQEESLLLTSSLANYVPSRSTVSDDVQPKRRCGRKSMNYSSEQKRERNRAAVKKCRQRQALKWDYLHQKAEALAAENQTLSQMLVKNTRLPESQRTSVTRGIQMDILLKIKEIFTQSLPKDFVLDVDSIWDLNSVLAVSMPSRCYFGLESIKDFWRTSLRMRNKGKIRSFWAWLFRLSPGERFTEFDIQPFSPSSNLYYISWTTKSTPPLTGSIVIMFGAGHRVTLHIECFGWLIWRYLLTNEPFPEFSTEKGCIED</sequence>
<feature type="region of interest" description="Disordered" evidence="1">
    <location>
        <begin position="418"/>
        <end position="449"/>
    </location>
</feature>
<feature type="region of interest" description="Disordered" evidence="1">
    <location>
        <begin position="198"/>
        <end position="217"/>
    </location>
</feature>
<evidence type="ECO:0000313" key="4">
    <source>
        <dbReference type="Proteomes" id="UP000294530"/>
    </source>
</evidence>
<evidence type="ECO:0000259" key="2">
    <source>
        <dbReference type="PROSITE" id="PS50217"/>
    </source>
</evidence>
<dbReference type="RefSeq" id="XP_067817372.1">
    <property type="nucleotide sequence ID" value="XM_067962885.1"/>
</dbReference>
<dbReference type="GeneID" id="94348556"/>
<dbReference type="GO" id="GO:0003700">
    <property type="term" value="F:DNA-binding transcription factor activity"/>
    <property type="evidence" value="ECO:0007669"/>
    <property type="project" value="InterPro"/>
</dbReference>
<feature type="compositionally biased region" description="Basic and acidic residues" evidence="1">
    <location>
        <begin position="207"/>
        <end position="217"/>
    </location>
</feature>
<protein>
    <recommendedName>
        <fullName evidence="2">BZIP domain-containing protein</fullName>
    </recommendedName>
</protein>
<dbReference type="SUPFAM" id="SSF57959">
    <property type="entry name" value="Leucine zipper domain"/>
    <property type="match status" value="1"/>
</dbReference>